<dbReference type="SUPFAM" id="SSF53474">
    <property type="entry name" value="alpha/beta-Hydrolases"/>
    <property type="match status" value="1"/>
</dbReference>
<dbReference type="EMBL" id="JADCNM010000013">
    <property type="protein sequence ID" value="KAG0456205.1"/>
    <property type="molecule type" value="Genomic_DNA"/>
</dbReference>
<accession>A0A835UCI7</accession>
<comment type="caution">
    <text evidence="1">The sequence shown here is derived from an EMBL/GenBank/DDBJ whole genome shotgun (WGS) entry which is preliminary data.</text>
</comment>
<dbReference type="UniPathway" id="UPA00674"/>
<proteinExistence type="predicted"/>
<dbReference type="InterPro" id="IPR029058">
    <property type="entry name" value="AB_hydrolase_fold"/>
</dbReference>
<protein>
    <recommendedName>
        <fullName evidence="3">Chlorophyllase</fullName>
    </recommendedName>
</protein>
<dbReference type="PANTHER" id="PTHR33428:SF2">
    <property type="entry name" value="CHLOROPHYLLASE-2"/>
    <property type="match status" value="1"/>
</dbReference>
<dbReference type="OrthoDB" id="2093222at2759"/>
<dbReference type="Pfam" id="PF07224">
    <property type="entry name" value="Chlorophyllase"/>
    <property type="match status" value="1"/>
</dbReference>
<dbReference type="Proteomes" id="UP000639772">
    <property type="component" value="Chromosome 13"/>
</dbReference>
<dbReference type="PANTHER" id="PTHR33428">
    <property type="entry name" value="CHLOROPHYLLASE-2, CHLOROPLASTIC"/>
    <property type="match status" value="1"/>
</dbReference>
<sequence>MSSTCHVFKTGEHAVKLVAVDHAASLSSVQPPPKPLLVSAPEEKGEYPVVVLLHGYLLQNCFYSQLMQHVSSHGFIVVAPQLYCIAGPDCFDEIADAVKTIDWLIHGLAHILPTHAKPNLAKLAIAGHSRGGKVAFALALGYAETLLTISVVIGIDPVDGQGIGKQTKPAVLTYKPCSFNMKAAALVIGSGLGGIKKNPFFPPCAPEGVNHQEFFDQCRAPACHLVARNYGHMDVLNDETKGIRGRATYCLCANGKAREPMRCFVGGAMVAFLKAYLGGEMLELWSIRGNPDVVVPIEVSEACFKEFQEGHLDSIKRSEDCVG</sequence>
<organism evidence="1 2">
    <name type="scientific">Vanilla planifolia</name>
    <name type="common">Vanilla</name>
    <dbReference type="NCBI Taxonomy" id="51239"/>
    <lineage>
        <taxon>Eukaryota</taxon>
        <taxon>Viridiplantae</taxon>
        <taxon>Streptophyta</taxon>
        <taxon>Embryophyta</taxon>
        <taxon>Tracheophyta</taxon>
        <taxon>Spermatophyta</taxon>
        <taxon>Magnoliopsida</taxon>
        <taxon>Liliopsida</taxon>
        <taxon>Asparagales</taxon>
        <taxon>Orchidaceae</taxon>
        <taxon>Vanilloideae</taxon>
        <taxon>Vanilleae</taxon>
        <taxon>Vanilla</taxon>
    </lineage>
</organism>
<name>A0A835UCI7_VANPL</name>
<evidence type="ECO:0000313" key="1">
    <source>
        <dbReference type="EMBL" id="KAG0456205.1"/>
    </source>
</evidence>
<dbReference type="GO" id="GO:0047746">
    <property type="term" value="F:chlorophyllase activity"/>
    <property type="evidence" value="ECO:0007669"/>
    <property type="project" value="TreeGrafter"/>
</dbReference>
<dbReference type="AlphaFoldDB" id="A0A835UCI7"/>
<gene>
    <name evidence="1" type="ORF">HPP92_023993</name>
</gene>
<reference evidence="1 2" key="1">
    <citation type="journal article" date="2020" name="Nat. Food">
        <title>A phased Vanilla planifolia genome enables genetic improvement of flavour and production.</title>
        <authorList>
            <person name="Hasing T."/>
            <person name="Tang H."/>
            <person name="Brym M."/>
            <person name="Khazi F."/>
            <person name="Huang T."/>
            <person name="Chambers A.H."/>
        </authorList>
    </citation>
    <scope>NUCLEOTIDE SEQUENCE [LARGE SCALE GENOMIC DNA]</scope>
    <source>
        <tissue evidence="1">Leaf</tissue>
    </source>
</reference>
<evidence type="ECO:0008006" key="3">
    <source>
        <dbReference type="Google" id="ProtNLM"/>
    </source>
</evidence>
<dbReference type="Gene3D" id="3.40.50.1820">
    <property type="entry name" value="alpha/beta hydrolase"/>
    <property type="match status" value="1"/>
</dbReference>
<dbReference type="InterPro" id="IPR017395">
    <property type="entry name" value="Chlorophyllase-like"/>
</dbReference>
<evidence type="ECO:0000313" key="2">
    <source>
        <dbReference type="Proteomes" id="UP000639772"/>
    </source>
</evidence>
<dbReference type="GO" id="GO:0015996">
    <property type="term" value="P:chlorophyll catabolic process"/>
    <property type="evidence" value="ECO:0007669"/>
    <property type="project" value="UniProtKB-UniPathway"/>
</dbReference>